<comment type="caution">
    <text evidence="1">The sequence shown here is derived from an EMBL/GenBank/DDBJ whole genome shotgun (WGS) entry which is preliminary data.</text>
</comment>
<dbReference type="Proteomes" id="UP000221980">
    <property type="component" value="Unassembled WGS sequence"/>
</dbReference>
<proteinExistence type="predicted"/>
<evidence type="ECO:0000313" key="2">
    <source>
        <dbReference type="Proteomes" id="UP000221980"/>
    </source>
</evidence>
<keyword evidence="1" id="KW-0378">Hydrolase</keyword>
<reference evidence="1 2" key="1">
    <citation type="journal article" date="2017" name="Nat. Microbiol.">
        <title>Natural product diversity associated with the nematode symbionts Photorhabdus and Xenorhabdus.</title>
        <authorList>
            <person name="Tobias N.J."/>
            <person name="Wolff H."/>
            <person name="Djahanschiri B."/>
            <person name="Grundmann F."/>
            <person name="Kronenwerth M."/>
            <person name="Shi Y.M."/>
            <person name="Simonyi S."/>
            <person name="Grun P."/>
            <person name="Shapiro-Ilan D."/>
            <person name="Pidot S.J."/>
            <person name="Stinear T.P."/>
            <person name="Ebersberger I."/>
            <person name="Bode H.B."/>
        </authorList>
    </citation>
    <scope>NUCLEOTIDE SEQUENCE [LARGE SCALE GENOMIC DNA]</scope>
    <source>
        <strain evidence="1 2">DSM 17902</strain>
    </source>
</reference>
<organism evidence="1 2">
    <name type="scientific">Xenorhabdus miraniensis</name>
    <dbReference type="NCBI Taxonomy" id="351674"/>
    <lineage>
        <taxon>Bacteria</taxon>
        <taxon>Pseudomonadati</taxon>
        <taxon>Pseudomonadota</taxon>
        <taxon>Gammaproteobacteria</taxon>
        <taxon>Enterobacterales</taxon>
        <taxon>Morganellaceae</taxon>
        <taxon>Xenorhabdus</taxon>
    </lineage>
</organism>
<evidence type="ECO:0000313" key="1">
    <source>
        <dbReference type="EMBL" id="PHM48308.1"/>
    </source>
</evidence>
<keyword evidence="2" id="KW-1185">Reference proteome</keyword>
<dbReference type="AlphaFoldDB" id="A0A2D0JQ64"/>
<dbReference type="GO" id="GO:0004519">
    <property type="term" value="F:endonuclease activity"/>
    <property type="evidence" value="ECO:0007669"/>
    <property type="project" value="UniProtKB-KW"/>
</dbReference>
<sequence length="86" mass="10038">MLADMKNHQYSMQQVFSELIYKVDNYKCGNDCISSVFGFSRFWMFLLIAINIEIHKSVIKFQLNDNLNSEKMASENEGKLSLFINC</sequence>
<keyword evidence="1" id="KW-0255">Endonuclease</keyword>
<protein>
    <submittedName>
        <fullName evidence="1">DDE endonuclease</fullName>
    </submittedName>
</protein>
<keyword evidence="1" id="KW-0540">Nuclease</keyword>
<dbReference type="EMBL" id="NITZ01000011">
    <property type="protein sequence ID" value="PHM48308.1"/>
    <property type="molecule type" value="Genomic_DNA"/>
</dbReference>
<accession>A0A2D0JQ64</accession>
<gene>
    <name evidence="1" type="ORF">Xmir_02380</name>
</gene>
<name>A0A2D0JQ64_9GAMM</name>